<dbReference type="AlphaFoldDB" id="A0A8T2UVQ6"/>
<keyword evidence="2" id="KW-1185">Reference proteome</keyword>
<evidence type="ECO:0000313" key="2">
    <source>
        <dbReference type="Proteomes" id="UP000825935"/>
    </source>
</evidence>
<comment type="caution">
    <text evidence="1">The sequence shown here is derived from an EMBL/GenBank/DDBJ whole genome shotgun (WGS) entry which is preliminary data.</text>
</comment>
<evidence type="ECO:0000313" key="1">
    <source>
        <dbReference type="EMBL" id="KAH7440321.1"/>
    </source>
</evidence>
<reference evidence="1" key="1">
    <citation type="submission" date="2021-08" db="EMBL/GenBank/DDBJ databases">
        <title>WGS assembly of Ceratopteris richardii.</title>
        <authorList>
            <person name="Marchant D.B."/>
            <person name="Chen G."/>
            <person name="Jenkins J."/>
            <person name="Shu S."/>
            <person name="Leebens-Mack J."/>
            <person name="Grimwood J."/>
            <person name="Schmutz J."/>
            <person name="Soltis P."/>
            <person name="Soltis D."/>
            <person name="Chen Z.-H."/>
        </authorList>
    </citation>
    <scope>NUCLEOTIDE SEQUENCE</scope>
    <source>
        <strain evidence="1">Whitten #5841</strain>
        <tissue evidence="1">Leaf</tissue>
    </source>
</reference>
<dbReference type="Proteomes" id="UP000825935">
    <property type="component" value="Chromosome 4"/>
</dbReference>
<dbReference type="EMBL" id="CM035409">
    <property type="protein sequence ID" value="KAH7440321.1"/>
    <property type="molecule type" value="Genomic_DNA"/>
</dbReference>
<organism evidence="1 2">
    <name type="scientific">Ceratopteris richardii</name>
    <name type="common">Triangle waterfern</name>
    <dbReference type="NCBI Taxonomy" id="49495"/>
    <lineage>
        <taxon>Eukaryota</taxon>
        <taxon>Viridiplantae</taxon>
        <taxon>Streptophyta</taxon>
        <taxon>Embryophyta</taxon>
        <taxon>Tracheophyta</taxon>
        <taxon>Polypodiopsida</taxon>
        <taxon>Polypodiidae</taxon>
        <taxon>Polypodiales</taxon>
        <taxon>Pteridineae</taxon>
        <taxon>Pteridaceae</taxon>
        <taxon>Parkerioideae</taxon>
        <taxon>Ceratopteris</taxon>
    </lineage>
</organism>
<proteinExistence type="predicted"/>
<protein>
    <submittedName>
        <fullName evidence="1">Uncharacterized protein</fullName>
    </submittedName>
</protein>
<name>A0A8T2UVQ6_CERRI</name>
<sequence length="118" mass="13684">MSTTISCPCASARSRSRYHEDRWTHKYVLRRANNPTGFTAAFALRTKDLTTALAHVYLYISPMCLPSGILNVTNFFTARYVSSFHAQEANRFSFRFPCMKFRMGDVFRGIFLHWCRSP</sequence>
<gene>
    <name evidence="1" type="ORF">KP509_04G101700</name>
</gene>
<accession>A0A8T2UVQ6</accession>